<dbReference type="GO" id="GO:0022857">
    <property type="term" value="F:transmembrane transporter activity"/>
    <property type="evidence" value="ECO:0007669"/>
    <property type="project" value="InterPro"/>
</dbReference>
<protein>
    <recommendedName>
        <fullName evidence="4">Folate family ECF transporter S component</fullName>
    </recommendedName>
</protein>
<dbReference type="OrthoDB" id="4624at2"/>
<feature type="transmembrane region" description="Helical" evidence="1">
    <location>
        <begin position="57"/>
        <end position="79"/>
    </location>
</feature>
<feature type="transmembrane region" description="Helical" evidence="1">
    <location>
        <begin position="151"/>
        <end position="169"/>
    </location>
</feature>
<feature type="transmembrane region" description="Helical" evidence="1">
    <location>
        <begin position="20"/>
        <end position="45"/>
    </location>
</feature>
<keyword evidence="3" id="KW-1185">Reference proteome</keyword>
<dbReference type="InterPro" id="IPR030949">
    <property type="entry name" value="ECF_S_folate_fam"/>
</dbReference>
<feature type="transmembrane region" description="Helical" evidence="1">
    <location>
        <begin position="116"/>
        <end position="139"/>
    </location>
</feature>
<sequence length="190" mass="21140">MKKFVTLFTDSYRELKSVRTITTSAMFGAVAIVLGMFSINMGSYIRVSFSSIPNGMVSYLFGPVVGGLFSGSMDILKYLLKPAGAFFPGLTLVTVLSGIMYGCMYYRKPVTLRRVLVSKFLVMLVCNVILNTMCLSVLYGKGFMVLLPARVFKNLVMWPIDSMIFYTMAKALDTMGVFKAIRRTRTVGTK</sequence>
<dbReference type="EMBL" id="CP002109">
    <property type="protein sequence ID" value="ADL04741.1"/>
    <property type="molecule type" value="Genomic_DNA"/>
</dbReference>
<dbReference type="eggNOG" id="COG4720">
    <property type="taxonomic scope" value="Bacteria"/>
</dbReference>
<gene>
    <name evidence="2" type="ordered locus">Closa_2162</name>
</gene>
<accession>D9R291</accession>
<keyword evidence="1" id="KW-0812">Transmembrane</keyword>
<evidence type="ECO:0000313" key="2">
    <source>
        <dbReference type="EMBL" id="ADL04741.1"/>
    </source>
</evidence>
<dbReference type="KEGG" id="csh:Closa_2162"/>
<dbReference type="Gene3D" id="1.10.1760.20">
    <property type="match status" value="1"/>
</dbReference>
<proteinExistence type="predicted"/>
<dbReference type="Proteomes" id="UP000001662">
    <property type="component" value="Chromosome"/>
</dbReference>
<dbReference type="HOGENOM" id="CLU_098232_0_1_9"/>
<name>D9R291_LACSW</name>
<dbReference type="PaxDb" id="610130-Closa_2162"/>
<evidence type="ECO:0000313" key="3">
    <source>
        <dbReference type="Proteomes" id="UP000001662"/>
    </source>
</evidence>
<dbReference type="STRING" id="610130.Closa_2162"/>
<organism evidence="2 3">
    <name type="scientific">Lacrimispora saccharolytica (strain ATCC 35040 / DSM 2544 / NRCC 2533 / WM1)</name>
    <name type="common">Clostridium saccharolyticum</name>
    <dbReference type="NCBI Taxonomy" id="610130"/>
    <lineage>
        <taxon>Bacteria</taxon>
        <taxon>Bacillati</taxon>
        <taxon>Bacillota</taxon>
        <taxon>Clostridia</taxon>
        <taxon>Lachnospirales</taxon>
        <taxon>Lachnospiraceae</taxon>
        <taxon>Lacrimispora</taxon>
    </lineage>
</organism>
<reference evidence="2" key="1">
    <citation type="submission" date="2010-07" db="EMBL/GenBank/DDBJ databases">
        <title>Complete sequence of Clostridium saccharolyticum WM1.</title>
        <authorList>
            <consortium name="US DOE Joint Genome Institute"/>
            <person name="Lucas S."/>
            <person name="Copeland A."/>
            <person name="Lapidus A."/>
            <person name="Cheng J.-F."/>
            <person name="Bruce D."/>
            <person name="Goodwin L."/>
            <person name="Pitluck S."/>
            <person name="Chertkov O."/>
            <person name="Detter J.C."/>
            <person name="Han C."/>
            <person name="Tapia R."/>
            <person name="Land M."/>
            <person name="Hauser L."/>
            <person name="Chang Y.-J."/>
            <person name="Jeffries C."/>
            <person name="Kyrpides N."/>
            <person name="Ivanova N."/>
            <person name="Mikhailova N."/>
            <person name="Mouttaki H."/>
            <person name="Lin L."/>
            <person name="Zhou J."/>
            <person name="Hemme C.L."/>
            <person name="Woyke T."/>
        </authorList>
    </citation>
    <scope>NUCLEOTIDE SEQUENCE [LARGE SCALE GENOMIC DNA]</scope>
    <source>
        <strain evidence="2">WM1</strain>
    </source>
</reference>
<dbReference type="NCBIfam" id="TIGR04518">
    <property type="entry name" value="ECF_S_folT_fam"/>
    <property type="match status" value="1"/>
</dbReference>
<keyword evidence="1" id="KW-1133">Transmembrane helix</keyword>
<dbReference type="InterPro" id="IPR024529">
    <property type="entry name" value="ECF_trnsprt_substrate-spec"/>
</dbReference>
<feature type="transmembrane region" description="Helical" evidence="1">
    <location>
        <begin position="85"/>
        <end position="104"/>
    </location>
</feature>
<dbReference type="RefSeq" id="WP_013272828.1">
    <property type="nucleotide sequence ID" value="NC_014376.1"/>
</dbReference>
<dbReference type="Pfam" id="PF12822">
    <property type="entry name" value="ECF_trnsprt"/>
    <property type="match status" value="1"/>
</dbReference>
<dbReference type="AlphaFoldDB" id="D9R291"/>
<evidence type="ECO:0000256" key="1">
    <source>
        <dbReference type="SAM" id="Phobius"/>
    </source>
</evidence>
<evidence type="ECO:0008006" key="4">
    <source>
        <dbReference type="Google" id="ProtNLM"/>
    </source>
</evidence>
<keyword evidence="1" id="KW-0472">Membrane</keyword>